<dbReference type="Gene3D" id="1.20.140.10">
    <property type="entry name" value="Butyryl-CoA Dehydrogenase, subunit A, domain 3"/>
    <property type="match status" value="1"/>
</dbReference>
<protein>
    <submittedName>
        <fullName evidence="10">Acyl-CoA dehydrogenase</fullName>
    </submittedName>
</protein>
<dbReference type="GO" id="GO:0003995">
    <property type="term" value="F:acyl-CoA dehydrogenase activity"/>
    <property type="evidence" value="ECO:0007669"/>
    <property type="project" value="TreeGrafter"/>
</dbReference>
<dbReference type="InterPro" id="IPR009100">
    <property type="entry name" value="AcylCoA_DH/oxidase_NM_dom_sf"/>
</dbReference>
<dbReference type="CDD" id="cd00567">
    <property type="entry name" value="ACAD"/>
    <property type="match status" value="1"/>
</dbReference>
<organism evidence="10 11">
    <name type="scientific">Steroidobacter denitrificans</name>
    <dbReference type="NCBI Taxonomy" id="465721"/>
    <lineage>
        <taxon>Bacteria</taxon>
        <taxon>Pseudomonadati</taxon>
        <taxon>Pseudomonadota</taxon>
        <taxon>Gammaproteobacteria</taxon>
        <taxon>Steroidobacterales</taxon>
        <taxon>Steroidobacteraceae</taxon>
        <taxon>Steroidobacter</taxon>
    </lineage>
</organism>
<dbReference type="Gene3D" id="2.40.110.10">
    <property type="entry name" value="Butyryl-CoA Dehydrogenase, subunit A, domain 2"/>
    <property type="match status" value="1"/>
</dbReference>
<comment type="similarity">
    <text evidence="2 6">Belongs to the acyl-CoA dehydrogenase family.</text>
</comment>
<dbReference type="KEGG" id="sdf:ACG33_00480"/>
<dbReference type="OrthoDB" id="7053515at2"/>
<dbReference type="PATRIC" id="fig|465721.4.peg.107"/>
<evidence type="ECO:0000259" key="8">
    <source>
        <dbReference type="Pfam" id="PF02770"/>
    </source>
</evidence>
<dbReference type="InterPro" id="IPR037069">
    <property type="entry name" value="AcylCoA_DH/ox_N_sf"/>
</dbReference>
<dbReference type="Pfam" id="PF02770">
    <property type="entry name" value="Acyl-CoA_dh_M"/>
    <property type="match status" value="1"/>
</dbReference>
<dbReference type="STRING" id="465721.ACG33_00480"/>
<dbReference type="PANTHER" id="PTHR43884">
    <property type="entry name" value="ACYL-COA DEHYDROGENASE"/>
    <property type="match status" value="1"/>
</dbReference>
<name>A0A127F588_STEDE</name>
<dbReference type="EMBL" id="CP011971">
    <property type="protein sequence ID" value="AMN45602.1"/>
    <property type="molecule type" value="Genomic_DNA"/>
</dbReference>
<dbReference type="InterPro" id="IPR046373">
    <property type="entry name" value="Acyl-CoA_Oxase/DH_mid-dom_sf"/>
</dbReference>
<dbReference type="PANTHER" id="PTHR43884:SF20">
    <property type="entry name" value="ACYL-COA DEHYDROGENASE FADE28"/>
    <property type="match status" value="1"/>
</dbReference>
<comment type="cofactor">
    <cofactor evidence="1 6">
        <name>FAD</name>
        <dbReference type="ChEBI" id="CHEBI:57692"/>
    </cofactor>
</comment>
<evidence type="ECO:0000256" key="1">
    <source>
        <dbReference type="ARBA" id="ARBA00001974"/>
    </source>
</evidence>
<proteinExistence type="inferred from homology"/>
<dbReference type="InterPro" id="IPR006091">
    <property type="entry name" value="Acyl-CoA_Oxase/DH_mid-dom"/>
</dbReference>
<evidence type="ECO:0000256" key="4">
    <source>
        <dbReference type="ARBA" id="ARBA00022827"/>
    </source>
</evidence>
<evidence type="ECO:0000256" key="2">
    <source>
        <dbReference type="ARBA" id="ARBA00009347"/>
    </source>
</evidence>
<dbReference type="SUPFAM" id="SSF47203">
    <property type="entry name" value="Acyl-CoA dehydrogenase C-terminal domain-like"/>
    <property type="match status" value="1"/>
</dbReference>
<feature type="domain" description="Acyl-CoA dehydrogenase/oxidase N-terminal" evidence="9">
    <location>
        <begin position="6"/>
        <end position="120"/>
    </location>
</feature>
<evidence type="ECO:0000256" key="3">
    <source>
        <dbReference type="ARBA" id="ARBA00022630"/>
    </source>
</evidence>
<dbReference type="AlphaFoldDB" id="A0A127F588"/>
<feature type="domain" description="Acyl-CoA dehydrogenase/oxidase C-terminal" evidence="7">
    <location>
        <begin position="232"/>
        <end position="375"/>
    </location>
</feature>
<dbReference type="Proteomes" id="UP000070250">
    <property type="component" value="Chromosome"/>
</dbReference>
<dbReference type="InterPro" id="IPR009075">
    <property type="entry name" value="AcylCo_DH/oxidase_C"/>
</dbReference>
<keyword evidence="11" id="KW-1185">Reference proteome</keyword>
<dbReference type="InterPro" id="IPR013786">
    <property type="entry name" value="AcylCoA_DH/ox_N"/>
</dbReference>
<keyword evidence="3 6" id="KW-0285">Flavoprotein</keyword>
<dbReference type="GO" id="GO:0050660">
    <property type="term" value="F:flavin adenine dinucleotide binding"/>
    <property type="evidence" value="ECO:0007669"/>
    <property type="project" value="InterPro"/>
</dbReference>
<dbReference type="InterPro" id="IPR036250">
    <property type="entry name" value="AcylCo_DH-like_C"/>
</dbReference>
<evidence type="ECO:0000313" key="10">
    <source>
        <dbReference type="EMBL" id="AMN45602.1"/>
    </source>
</evidence>
<dbReference type="Pfam" id="PF02771">
    <property type="entry name" value="Acyl-CoA_dh_N"/>
    <property type="match status" value="1"/>
</dbReference>
<evidence type="ECO:0000256" key="5">
    <source>
        <dbReference type="ARBA" id="ARBA00023002"/>
    </source>
</evidence>
<sequence length="379" mass="40879">MTLLLNDEQRLLRDSARDFLATRSPVAALRALRDRGDERGYDPQLWHEIAELGWPAAVLPEAYGGLGVGYKGLGAVFEQIGRTLAATPLLPTVVLGGGLLAEAGSTALRDFWLPKIAAGEALFALALEEAPRHDPTQVTLRAWSEAGHWRLDGDKQFVLDGHIADRMIVVARSSGTAGQQAGLSLFLVDPATPGVQIERTSLVDSRNAARVRFSQVQLDGGALIGAPDQAFAVLDAVLDRARACIAAELLGVITEAFERTVAYLKERVQFDVRIGSFQALQHRAARLHVEIELLRSSVAAALEAMDAAGNEAAELVSVAKARASDLSEKALNEAVQMHGGVGVTDALEIGFFLKRARVLQQTFGDGSYHRDRYARLRGF</sequence>
<evidence type="ECO:0000259" key="9">
    <source>
        <dbReference type="Pfam" id="PF02771"/>
    </source>
</evidence>
<evidence type="ECO:0000313" key="11">
    <source>
        <dbReference type="Proteomes" id="UP000070250"/>
    </source>
</evidence>
<keyword evidence="5 6" id="KW-0560">Oxidoreductase</keyword>
<feature type="domain" description="Acyl-CoA oxidase/dehydrogenase middle" evidence="8">
    <location>
        <begin position="134"/>
        <end position="215"/>
    </location>
</feature>
<evidence type="ECO:0000256" key="6">
    <source>
        <dbReference type="RuleBase" id="RU362125"/>
    </source>
</evidence>
<dbReference type="Gene3D" id="1.10.540.10">
    <property type="entry name" value="Acyl-CoA dehydrogenase/oxidase, N-terminal domain"/>
    <property type="match status" value="1"/>
</dbReference>
<reference evidence="10 11" key="1">
    <citation type="submission" date="2015-06" db="EMBL/GenBank/DDBJ databases">
        <title>A Comprehensive Approach to Explore the Metabolic and Phylogenetic Diversity of Bacterial Steroid Degradation in the Environment: Testosterone as an Example.</title>
        <authorList>
            <person name="Yang F.-C."/>
            <person name="Chen Y.-L."/>
            <person name="Yu C.-P."/>
            <person name="Tang S.-L."/>
            <person name="Wang P.-H."/>
            <person name="Ismail W."/>
            <person name="Wang C.-H."/>
            <person name="Yang C.-Y."/>
            <person name="Chiang Y.-R."/>
        </authorList>
    </citation>
    <scope>NUCLEOTIDE SEQUENCE [LARGE SCALE GENOMIC DNA]</scope>
    <source>
        <strain evidence="10 11">DSM 18526</strain>
    </source>
</reference>
<evidence type="ECO:0000259" key="7">
    <source>
        <dbReference type="Pfam" id="PF00441"/>
    </source>
</evidence>
<gene>
    <name evidence="10" type="ORF">ACG33_00480</name>
</gene>
<accession>A0A127F588</accession>
<dbReference type="RefSeq" id="WP_066922611.1">
    <property type="nucleotide sequence ID" value="NZ_CP011971.1"/>
</dbReference>
<dbReference type="Pfam" id="PF00441">
    <property type="entry name" value="Acyl-CoA_dh_1"/>
    <property type="match status" value="1"/>
</dbReference>
<dbReference type="SUPFAM" id="SSF56645">
    <property type="entry name" value="Acyl-CoA dehydrogenase NM domain-like"/>
    <property type="match status" value="1"/>
</dbReference>
<keyword evidence="4 6" id="KW-0274">FAD</keyword>